<evidence type="ECO:0000313" key="3">
    <source>
        <dbReference type="Proteomes" id="UP000621631"/>
    </source>
</evidence>
<protein>
    <recommendedName>
        <fullName evidence="4">Lipoprotein</fullName>
    </recommendedName>
</protein>
<evidence type="ECO:0000256" key="1">
    <source>
        <dbReference type="SAM" id="SignalP"/>
    </source>
</evidence>
<dbReference type="RefSeq" id="WP_189777198.1">
    <property type="nucleotide sequence ID" value="NZ_JACWEZ010000002.1"/>
</dbReference>
<organism evidence="2 3">
    <name type="scientific">Virgibacillus halodenitrificans</name>
    <name type="common">Bacillus halodenitrificans</name>
    <dbReference type="NCBI Taxonomy" id="1482"/>
    <lineage>
        <taxon>Bacteria</taxon>
        <taxon>Bacillati</taxon>
        <taxon>Bacillota</taxon>
        <taxon>Bacilli</taxon>
        <taxon>Bacillales</taxon>
        <taxon>Bacillaceae</taxon>
        <taxon>Virgibacillus</taxon>
    </lineage>
</organism>
<reference evidence="2 3" key="1">
    <citation type="submission" date="2020-09" db="EMBL/GenBank/DDBJ databases">
        <title>Draft Genome Sequences of Oil-Oxidizing Bacteria Halomonas titanicae, Marinobacter lutaoensis, and Virgibacillus halodenitrificans Isolated from Highly Saline Environments.</title>
        <authorList>
            <person name="Grouzdev D.S."/>
            <person name="Sokolova D.S."/>
            <person name="Semenova E.M."/>
            <person name="Borzenkov I.A."/>
            <person name="Bidzhieva S.K."/>
            <person name="Poltaraus A.B."/>
            <person name="Nazina T.N."/>
        </authorList>
    </citation>
    <scope>NUCLEOTIDE SEQUENCE [LARGE SCALE GENOMIC DNA]</scope>
    <source>
        <strain evidence="2 3">VKM B-3472D</strain>
    </source>
</reference>
<keyword evidence="3" id="KW-1185">Reference proteome</keyword>
<dbReference type="Proteomes" id="UP000621631">
    <property type="component" value="Unassembled WGS sequence"/>
</dbReference>
<evidence type="ECO:0008006" key="4">
    <source>
        <dbReference type="Google" id="ProtNLM"/>
    </source>
</evidence>
<sequence>MKKFIWIFAIFLVLSYLAGCSNEQTSTSIKVNESDLSEREEAILLSTAEQSFIFDFKADPSYKEVELWLDKYEFGKKTEKVNHLISDIKEKGYLMFAISKDAGEQEMSVFNVGVFSNGGTSALTNAERIGEKGLKNMSSVWATNPFLSEQVKEEIILSSICYKSGDGSMHSLSEDFYRDVEGNLETIKKYDAVYLLKAKFNKTKSQ</sequence>
<dbReference type="EMBL" id="JACWEZ010000002">
    <property type="protein sequence ID" value="MBD1221826.1"/>
    <property type="molecule type" value="Genomic_DNA"/>
</dbReference>
<feature type="signal peptide" evidence="1">
    <location>
        <begin position="1"/>
        <end position="18"/>
    </location>
</feature>
<comment type="caution">
    <text evidence="2">The sequence shown here is derived from an EMBL/GenBank/DDBJ whole genome shotgun (WGS) entry which is preliminary data.</text>
</comment>
<proteinExistence type="predicted"/>
<accession>A0ABR7VKM6</accession>
<name>A0ABR7VKM6_VIRHA</name>
<evidence type="ECO:0000313" key="2">
    <source>
        <dbReference type="EMBL" id="MBD1221826.1"/>
    </source>
</evidence>
<gene>
    <name evidence="2" type="ORF">IC602_04340</name>
</gene>
<keyword evidence="1" id="KW-0732">Signal</keyword>
<feature type="chain" id="PRO_5047209654" description="Lipoprotein" evidence="1">
    <location>
        <begin position="19"/>
        <end position="206"/>
    </location>
</feature>